<accession>A0A542X8D3</accession>
<protein>
    <submittedName>
        <fullName evidence="3">O-succinylbenzoic acid--CoA ligase</fullName>
    </submittedName>
</protein>
<evidence type="ECO:0000313" key="3">
    <source>
        <dbReference type="EMBL" id="TQL32016.1"/>
    </source>
</evidence>
<dbReference type="Proteomes" id="UP000318336">
    <property type="component" value="Unassembled WGS sequence"/>
</dbReference>
<reference evidence="3 4" key="1">
    <citation type="submission" date="2019-06" db="EMBL/GenBank/DDBJ databases">
        <title>Sequencing the genomes of 1000 actinobacteria strains.</title>
        <authorList>
            <person name="Klenk H.-P."/>
        </authorList>
    </citation>
    <scope>NUCLEOTIDE SEQUENCE [LARGE SCALE GENOMIC DNA]</scope>
    <source>
        <strain evidence="3 4">DSM 24617</strain>
    </source>
</reference>
<dbReference type="SUPFAM" id="SSF56801">
    <property type="entry name" value="Acetyl-CoA synthetase-like"/>
    <property type="match status" value="1"/>
</dbReference>
<dbReference type="PANTHER" id="PTHR43767:SF1">
    <property type="entry name" value="NONRIBOSOMAL PEPTIDE SYNTHASE PES1 (EUROFUNG)-RELATED"/>
    <property type="match status" value="1"/>
</dbReference>
<dbReference type="Gene3D" id="3.40.50.12780">
    <property type="entry name" value="N-terminal domain of ligase-like"/>
    <property type="match status" value="1"/>
</dbReference>
<dbReference type="RefSeq" id="WP_236022201.1">
    <property type="nucleotide sequence ID" value="NZ_CAJTBP010000001.1"/>
</dbReference>
<dbReference type="PANTHER" id="PTHR43767">
    <property type="entry name" value="LONG-CHAIN-FATTY-ACID--COA LIGASE"/>
    <property type="match status" value="1"/>
</dbReference>
<evidence type="ECO:0000313" key="4">
    <source>
        <dbReference type="Proteomes" id="UP000318336"/>
    </source>
</evidence>
<comment type="caution">
    <text evidence="3">The sequence shown here is derived from an EMBL/GenBank/DDBJ whole genome shotgun (WGS) entry which is preliminary data.</text>
</comment>
<dbReference type="Pfam" id="PF00501">
    <property type="entry name" value="AMP-binding"/>
    <property type="match status" value="1"/>
</dbReference>
<dbReference type="NCBIfam" id="NF005877">
    <property type="entry name" value="PRK07824.1"/>
    <property type="match status" value="1"/>
</dbReference>
<dbReference type="InterPro" id="IPR042099">
    <property type="entry name" value="ANL_N_sf"/>
</dbReference>
<feature type="domain" description="AMP-binding enzyme C-terminal" evidence="2">
    <location>
        <begin position="296"/>
        <end position="368"/>
    </location>
</feature>
<proteinExistence type="predicted"/>
<gene>
    <name evidence="3" type="ORF">FB554_0131</name>
</gene>
<dbReference type="Pfam" id="PF13193">
    <property type="entry name" value="AMP-binding_C"/>
    <property type="match status" value="1"/>
</dbReference>
<keyword evidence="3" id="KW-0436">Ligase</keyword>
<organism evidence="3 4">
    <name type="scientific">Barrientosiimonas humi</name>
    <dbReference type="NCBI Taxonomy" id="999931"/>
    <lineage>
        <taxon>Bacteria</taxon>
        <taxon>Bacillati</taxon>
        <taxon>Actinomycetota</taxon>
        <taxon>Actinomycetes</taxon>
        <taxon>Micrococcales</taxon>
        <taxon>Dermacoccaceae</taxon>
        <taxon>Barrientosiimonas</taxon>
    </lineage>
</organism>
<evidence type="ECO:0000259" key="1">
    <source>
        <dbReference type="Pfam" id="PF00501"/>
    </source>
</evidence>
<evidence type="ECO:0000259" key="2">
    <source>
        <dbReference type="Pfam" id="PF13193"/>
    </source>
</evidence>
<dbReference type="InterPro" id="IPR025110">
    <property type="entry name" value="AMP-bd_C"/>
</dbReference>
<name>A0A542X8D3_9MICO</name>
<keyword evidence="4" id="KW-1185">Reference proteome</keyword>
<dbReference type="InterPro" id="IPR045851">
    <property type="entry name" value="AMP-bd_C_sf"/>
</dbReference>
<dbReference type="Gene3D" id="3.30.300.30">
    <property type="match status" value="1"/>
</dbReference>
<sequence>MPPIRPYAVAPDRLPAYVEALAAMLEGDGPALLPYEDGDPEPAVPDDADLPDDLGLVVSTSGSTGAPKRAMLTRAALRASGTATHDRLGGEGMWLLALPAQHIAGTQVILRSLAARRAPLLLNMIDGFRTADLVDALAWAPPVRRYTSLVPTQLATVLDDPEATEALGTFDGVLVGGAATAPALLERARAAGVAVRTTYGMSETAGGCVYDGVPLEDTAVTIGDDGRVGLSGPTVASGYLGESDRTAAVFDTDPTTGARRFWTDDVGELRDGVLHVVGRRDDLITTGGLKVAPRLVEEAALGLPGVRDAVAVATPHERWGQAVSLAVVASPEPTLEEVRAGLRELLPAYALPTRLLVLDAIPARGPGKPDRAAIAAMPGWQNQG</sequence>
<dbReference type="InterPro" id="IPR000873">
    <property type="entry name" value="AMP-dep_synth/lig_dom"/>
</dbReference>
<dbReference type="InterPro" id="IPR050237">
    <property type="entry name" value="ATP-dep_AMP-bd_enzyme"/>
</dbReference>
<dbReference type="GO" id="GO:0016878">
    <property type="term" value="F:acid-thiol ligase activity"/>
    <property type="evidence" value="ECO:0007669"/>
    <property type="project" value="UniProtKB-ARBA"/>
</dbReference>
<dbReference type="EMBL" id="VFOK01000001">
    <property type="protein sequence ID" value="TQL32016.1"/>
    <property type="molecule type" value="Genomic_DNA"/>
</dbReference>
<dbReference type="AlphaFoldDB" id="A0A542X8D3"/>
<feature type="domain" description="AMP-dependent synthetase/ligase" evidence="1">
    <location>
        <begin position="43"/>
        <end position="221"/>
    </location>
</feature>